<evidence type="ECO:0008006" key="4">
    <source>
        <dbReference type="Google" id="ProtNLM"/>
    </source>
</evidence>
<keyword evidence="1" id="KW-1133">Transmembrane helix</keyword>
<accession>A0A1G6X9L4</accession>
<dbReference type="EMBL" id="FNAI01000002">
    <property type="protein sequence ID" value="SDD73975.1"/>
    <property type="molecule type" value="Genomic_DNA"/>
</dbReference>
<name>A0A1G6X9L4_9SPHI</name>
<dbReference type="OrthoDB" id="980086at2"/>
<keyword evidence="3" id="KW-1185">Reference proteome</keyword>
<evidence type="ECO:0000313" key="2">
    <source>
        <dbReference type="EMBL" id="SDD73975.1"/>
    </source>
</evidence>
<keyword evidence="1" id="KW-0472">Membrane</keyword>
<dbReference type="Proteomes" id="UP000199072">
    <property type="component" value="Unassembled WGS sequence"/>
</dbReference>
<proteinExistence type="predicted"/>
<dbReference type="PANTHER" id="PTHR37947">
    <property type="entry name" value="BLL2462 PROTEIN"/>
    <property type="match status" value="1"/>
</dbReference>
<organism evidence="2 3">
    <name type="scientific">Mucilaginibacter pineti</name>
    <dbReference type="NCBI Taxonomy" id="1391627"/>
    <lineage>
        <taxon>Bacteria</taxon>
        <taxon>Pseudomonadati</taxon>
        <taxon>Bacteroidota</taxon>
        <taxon>Sphingobacteriia</taxon>
        <taxon>Sphingobacteriales</taxon>
        <taxon>Sphingobacteriaceae</taxon>
        <taxon>Mucilaginibacter</taxon>
    </lineage>
</organism>
<feature type="transmembrane region" description="Helical" evidence="1">
    <location>
        <begin position="31"/>
        <end position="51"/>
    </location>
</feature>
<feature type="transmembrane region" description="Helical" evidence="1">
    <location>
        <begin position="6"/>
        <end position="24"/>
    </location>
</feature>
<evidence type="ECO:0000256" key="1">
    <source>
        <dbReference type="SAM" id="Phobius"/>
    </source>
</evidence>
<dbReference type="AlphaFoldDB" id="A0A1G6X9L4"/>
<gene>
    <name evidence="2" type="ORF">SAMN05216464_102425</name>
</gene>
<evidence type="ECO:0000313" key="3">
    <source>
        <dbReference type="Proteomes" id="UP000199072"/>
    </source>
</evidence>
<reference evidence="2 3" key="1">
    <citation type="submission" date="2016-10" db="EMBL/GenBank/DDBJ databases">
        <authorList>
            <person name="de Groot N.N."/>
        </authorList>
    </citation>
    <scope>NUCLEOTIDE SEQUENCE [LARGE SCALE GENOMIC DNA]</scope>
    <source>
        <strain evidence="2 3">47C3B</strain>
    </source>
</reference>
<protein>
    <recommendedName>
        <fullName evidence="4">N-terminal double-transmembrane domain-containing protein</fullName>
    </recommendedName>
</protein>
<dbReference type="RefSeq" id="WP_091146401.1">
    <property type="nucleotide sequence ID" value="NZ_FNAI01000002.1"/>
</dbReference>
<sequence>MNWSSIVIIICILTGVFAVWREYARAKKTRLLWRIIAVVAAITALACIALQPTYQTNATLQYKHEAVLVTDGFNADSLSKFNTKLFTTSVAIKKEYPGATLINNVEEVIADPTITQLHILGNGLYEEELQQLNNLPVIFNPKEFTQGITAINWNQRLKTGDKLIIQGRYKNTSAQKVKLVLRGLSTNLDSVDIDRNNEHVFELQTIPKTAGKTIYNLLVISNKDTIEKEDLPLQTEPVRPLRVLMLTASPDFESRFLKNWLSENGYAVAVRSAISKDKFNKEYINTEQLPLDHLTAGVLNKFDVLLGDLSVLKSLNGAEASALKIEVTQKGIGLIIRADSTLKSSSWLQTDFPLDRLAAKDSISSSLLIQGIKDKTAKIIPGAVYINYQNGTQPLVIDGRGHIVVSSALSGAGKMLFTSLNNTFSWMLAGDKNDYTTLWSRLIHEGARKSQATESWDVLTALPVSQSAVKLQLMSALPNPSATFGPASVAFEQDAMLPFEHTAIYWPQSSGWQSVKQTGGLQNWWYTYGNDNWKGLQILKRETDTRNYIAKHTNVSNVTKEIHQKLRIAIPKIYFYVLLLLASIFLWAEAKLS</sequence>
<feature type="transmembrane region" description="Helical" evidence="1">
    <location>
        <begin position="573"/>
        <end position="590"/>
    </location>
</feature>
<keyword evidence="1" id="KW-0812">Transmembrane</keyword>
<dbReference type="PANTHER" id="PTHR37947:SF1">
    <property type="entry name" value="BLL2462 PROTEIN"/>
    <property type="match status" value="1"/>
</dbReference>
<dbReference type="STRING" id="1391627.SAMN05216464_102425"/>